<keyword evidence="2" id="KW-1185">Reference proteome</keyword>
<evidence type="ECO:0000313" key="2">
    <source>
        <dbReference type="Proteomes" id="UP000261500"/>
    </source>
</evidence>
<dbReference type="GeneTree" id="ENSGT01000000214971"/>
<sequence>MLYYSYRFINTHQDLVGVLFADDDCGAMNGNLDSLGVGHCLASPVVILHSHIKGHQPGVLGAQSSHLVLARALEVVLATIKGTIVRVTRGCTLAVADGPAGTLSIDYGAFLIGRAGGVTARHHAQSCVTRTQATASLISPELLARLEVAALI</sequence>
<name>A0A3B3V871_9TELE</name>
<reference evidence="1" key="2">
    <citation type="submission" date="2025-09" db="UniProtKB">
        <authorList>
            <consortium name="Ensembl"/>
        </authorList>
    </citation>
    <scope>IDENTIFICATION</scope>
</reference>
<organism evidence="1 2">
    <name type="scientific">Poecilia latipinna</name>
    <name type="common">sailfin molly</name>
    <dbReference type="NCBI Taxonomy" id="48699"/>
    <lineage>
        <taxon>Eukaryota</taxon>
        <taxon>Metazoa</taxon>
        <taxon>Chordata</taxon>
        <taxon>Craniata</taxon>
        <taxon>Vertebrata</taxon>
        <taxon>Euteleostomi</taxon>
        <taxon>Actinopterygii</taxon>
        <taxon>Neopterygii</taxon>
        <taxon>Teleostei</taxon>
        <taxon>Neoteleostei</taxon>
        <taxon>Acanthomorphata</taxon>
        <taxon>Ovalentaria</taxon>
        <taxon>Atherinomorphae</taxon>
        <taxon>Cyprinodontiformes</taxon>
        <taxon>Poeciliidae</taxon>
        <taxon>Poeciliinae</taxon>
        <taxon>Poecilia</taxon>
    </lineage>
</organism>
<proteinExistence type="predicted"/>
<protein>
    <submittedName>
        <fullName evidence="1">Uncharacterized protein</fullName>
    </submittedName>
</protein>
<dbReference type="AlphaFoldDB" id="A0A3B3V871"/>
<accession>A0A3B3V871</accession>
<dbReference type="Proteomes" id="UP000261500">
    <property type="component" value="Unplaced"/>
</dbReference>
<reference evidence="1" key="1">
    <citation type="submission" date="2025-08" db="UniProtKB">
        <authorList>
            <consortium name="Ensembl"/>
        </authorList>
    </citation>
    <scope>IDENTIFICATION</scope>
</reference>
<evidence type="ECO:0000313" key="1">
    <source>
        <dbReference type="Ensembl" id="ENSPLAP00000021126.1"/>
    </source>
</evidence>
<dbReference type="Ensembl" id="ENSPLAT00000011767.1">
    <property type="protein sequence ID" value="ENSPLAP00000021126.1"/>
    <property type="gene ID" value="ENSPLAG00000004629.1"/>
</dbReference>